<comment type="caution">
    <text evidence="1">The sequence shown here is derived from an EMBL/GenBank/DDBJ whole genome shotgun (WGS) entry which is preliminary data.</text>
</comment>
<dbReference type="EMBL" id="BLPG01000001">
    <property type="protein sequence ID" value="GFJ90941.1"/>
    <property type="molecule type" value="Genomic_DNA"/>
</dbReference>
<proteinExistence type="predicted"/>
<dbReference type="AlphaFoldDB" id="A0A6V8L7Z5"/>
<name>A0A6V8L7Z5_9ACTN</name>
<protein>
    <submittedName>
        <fullName evidence="1">Uncharacterized protein</fullName>
    </submittedName>
</protein>
<reference evidence="1 2" key="2">
    <citation type="submission" date="2020-03" db="EMBL/GenBank/DDBJ databases">
        <authorList>
            <person name="Ichikawa N."/>
            <person name="Kimura A."/>
            <person name="Kitahashi Y."/>
            <person name="Uohara A."/>
        </authorList>
    </citation>
    <scope>NUCLEOTIDE SEQUENCE [LARGE SCALE GENOMIC DNA]</scope>
    <source>
        <strain evidence="1 2">NBRC 108638</strain>
    </source>
</reference>
<evidence type="ECO:0000313" key="1">
    <source>
        <dbReference type="EMBL" id="GFJ90941.1"/>
    </source>
</evidence>
<sequence length="44" mass="4685">MVDALFGLTEVFPAELTSDDTIRTLVAEWLAALTTHGVEAVLAP</sequence>
<dbReference type="Proteomes" id="UP000482960">
    <property type="component" value="Unassembled WGS sequence"/>
</dbReference>
<organism evidence="1 2">
    <name type="scientific">Phytohabitans rumicis</name>
    <dbReference type="NCBI Taxonomy" id="1076125"/>
    <lineage>
        <taxon>Bacteria</taxon>
        <taxon>Bacillati</taxon>
        <taxon>Actinomycetota</taxon>
        <taxon>Actinomycetes</taxon>
        <taxon>Micromonosporales</taxon>
        <taxon>Micromonosporaceae</taxon>
    </lineage>
</organism>
<dbReference type="RefSeq" id="WP_308785364.1">
    <property type="nucleotide sequence ID" value="NZ_BLPG01000001.1"/>
</dbReference>
<gene>
    <name evidence="1" type="ORF">Prum_045830</name>
</gene>
<accession>A0A6V8L7Z5</accession>
<evidence type="ECO:0000313" key="2">
    <source>
        <dbReference type="Proteomes" id="UP000482960"/>
    </source>
</evidence>
<reference evidence="1 2" key="1">
    <citation type="submission" date="2020-03" db="EMBL/GenBank/DDBJ databases">
        <title>Whole genome shotgun sequence of Phytohabitans rumicis NBRC 108638.</title>
        <authorList>
            <person name="Komaki H."/>
            <person name="Tamura T."/>
        </authorList>
    </citation>
    <scope>NUCLEOTIDE SEQUENCE [LARGE SCALE GENOMIC DNA]</scope>
    <source>
        <strain evidence="1 2">NBRC 108638</strain>
    </source>
</reference>
<keyword evidence="2" id="KW-1185">Reference proteome</keyword>